<dbReference type="GO" id="GO:0016567">
    <property type="term" value="P:protein ubiquitination"/>
    <property type="evidence" value="ECO:0007669"/>
    <property type="project" value="TreeGrafter"/>
</dbReference>
<dbReference type="Gene3D" id="3.30.40.10">
    <property type="entry name" value="Zinc/RING finger domain, C3HC4 (zinc finger)"/>
    <property type="match status" value="1"/>
</dbReference>
<protein>
    <recommendedName>
        <fullName evidence="2">RING-type E3 ubiquitin transferase</fullName>
        <ecNumber evidence="2">2.3.2.27</ecNumber>
    </recommendedName>
</protein>
<evidence type="ECO:0000256" key="5">
    <source>
        <dbReference type="ARBA" id="ARBA00022771"/>
    </source>
</evidence>
<evidence type="ECO:0000313" key="12">
    <source>
        <dbReference type="Proteomes" id="UP000327013"/>
    </source>
</evidence>
<sequence>MSQFNQRNLPETDPNPLHPGNDAQSLDSHTHRRSNFYENSGHDPFASAFGSGSDREVDRLVAGLLEGLSDDDLLDFRVDAYPGTGFSSDDTFRFSLEERRFWFEASEREQVGEIEVRNLERYSHSNLDPFLAGLLDVDDAVGAENGDVFGRFAENQRRSRPAANRVVESLPFVELTAEELRRSTAVCAICKDEIVGEEKARRLPCAHYYHGDCIVPWLSIRNTCPLCRYELPTDD</sequence>
<proteinExistence type="predicted"/>
<keyword evidence="4" id="KW-0479">Metal-binding</keyword>
<name>A0A5N6QZI2_9ROSI</name>
<comment type="catalytic activity">
    <reaction evidence="1">
        <text>S-ubiquitinyl-[E2 ubiquitin-conjugating enzyme]-L-cysteine + [acceptor protein]-L-lysine = [E2 ubiquitin-conjugating enzyme]-L-cysteine + N(6)-ubiquitinyl-[acceptor protein]-L-lysine.</text>
        <dbReference type="EC" id="2.3.2.27"/>
    </reaction>
</comment>
<evidence type="ECO:0000256" key="6">
    <source>
        <dbReference type="ARBA" id="ARBA00022786"/>
    </source>
</evidence>
<feature type="region of interest" description="Disordered" evidence="9">
    <location>
        <begin position="1"/>
        <end position="39"/>
    </location>
</feature>
<dbReference type="InterPro" id="IPR013083">
    <property type="entry name" value="Znf_RING/FYVE/PHD"/>
</dbReference>
<evidence type="ECO:0000256" key="9">
    <source>
        <dbReference type="SAM" id="MobiDB-lite"/>
    </source>
</evidence>
<reference evidence="11 12" key="1">
    <citation type="submission" date="2019-06" db="EMBL/GenBank/DDBJ databases">
        <title>A chromosomal-level reference genome of Carpinus fangiana (Coryloideae, Betulaceae).</title>
        <authorList>
            <person name="Yang X."/>
            <person name="Wang Z."/>
            <person name="Zhang L."/>
            <person name="Hao G."/>
            <person name="Liu J."/>
            <person name="Yang Y."/>
        </authorList>
    </citation>
    <scope>NUCLEOTIDE SEQUENCE [LARGE SCALE GENOMIC DNA]</scope>
    <source>
        <strain evidence="11">Cfa_2016G</strain>
        <tissue evidence="11">Leaf</tissue>
    </source>
</reference>
<dbReference type="EMBL" id="CM017323">
    <property type="protein sequence ID" value="KAE8021871.1"/>
    <property type="molecule type" value="Genomic_DNA"/>
</dbReference>
<keyword evidence="3" id="KW-0808">Transferase</keyword>
<dbReference type="EC" id="2.3.2.27" evidence="2"/>
<dbReference type="OrthoDB" id="8062037at2759"/>
<evidence type="ECO:0000256" key="8">
    <source>
        <dbReference type="PROSITE-ProRule" id="PRU00175"/>
    </source>
</evidence>
<keyword evidence="7" id="KW-0862">Zinc</keyword>
<dbReference type="InterPro" id="IPR001841">
    <property type="entry name" value="Znf_RING"/>
</dbReference>
<dbReference type="PANTHER" id="PTHR15710:SF108">
    <property type="entry name" value="OS03G0286100 PROTEIN"/>
    <property type="match status" value="1"/>
</dbReference>
<dbReference type="GO" id="GO:0008270">
    <property type="term" value="F:zinc ion binding"/>
    <property type="evidence" value="ECO:0007669"/>
    <property type="project" value="UniProtKB-KW"/>
</dbReference>
<dbReference type="Proteomes" id="UP000327013">
    <property type="component" value="Chromosome 3"/>
</dbReference>
<dbReference type="AlphaFoldDB" id="A0A5N6QZI2"/>
<keyword evidence="5 8" id="KW-0863">Zinc-finger</keyword>
<dbReference type="PROSITE" id="PS50089">
    <property type="entry name" value="ZF_RING_2"/>
    <property type="match status" value="1"/>
</dbReference>
<evidence type="ECO:0000256" key="3">
    <source>
        <dbReference type="ARBA" id="ARBA00022679"/>
    </source>
</evidence>
<evidence type="ECO:0000256" key="2">
    <source>
        <dbReference type="ARBA" id="ARBA00012483"/>
    </source>
</evidence>
<dbReference type="GO" id="GO:0061630">
    <property type="term" value="F:ubiquitin protein ligase activity"/>
    <property type="evidence" value="ECO:0007669"/>
    <property type="project" value="UniProtKB-EC"/>
</dbReference>
<keyword evidence="12" id="KW-1185">Reference proteome</keyword>
<evidence type="ECO:0000256" key="7">
    <source>
        <dbReference type="ARBA" id="ARBA00022833"/>
    </source>
</evidence>
<accession>A0A5N6QZI2</accession>
<dbReference type="GO" id="GO:0005737">
    <property type="term" value="C:cytoplasm"/>
    <property type="evidence" value="ECO:0007669"/>
    <property type="project" value="TreeGrafter"/>
</dbReference>
<keyword evidence="6" id="KW-0833">Ubl conjugation pathway</keyword>
<evidence type="ECO:0000259" key="10">
    <source>
        <dbReference type="PROSITE" id="PS50089"/>
    </source>
</evidence>
<dbReference type="SMART" id="SM00184">
    <property type="entry name" value="RING"/>
    <property type="match status" value="1"/>
</dbReference>
<evidence type="ECO:0000256" key="1">
    <source>
        <dbReference type="ARBA" id="ARBA00000900"/>
    </source>
</evidence>
<organism evidence="11 12">
    <name type="scientific">Carpinus fangiana</name>
    <dbReference type="NCBI Taxonomy" id="176857"/>
    <lineage>
        <taxon>Eukaryota</taxon>
        <taxon>Viridiplantae</taxon>
        <taxon>Streptophyta</taxon>
        <taxon>Embryophyta</taxon>
        <taxon>Tracheophyta</taxon>
        <taxon>Spermatophyta</taxon>
        <taxon>Magnoliopsida</taxon>
        <taxon>eudicotyledons</taxon>
        <taxon>Gunneridae</taxon>
        <taxon>Pentapetalae</taxon>
        <taxon>rosids</taxon>
        <taxon>fabids</taxon>
        <taxon>Fagales</taxon>
        <taxon>Betulaceae</taxon>
        <taxon>Carpinus</taxon>
    </lineage>
</organism>
<dbReference type="FunFam" id="3.30.40.10:FF:000022">
    <property type="entry name" value="E3 ubiquitin-protein ligase RING1-like"/>
    <property type="match status" value="1"/>
</dbReference>
<dbReference type="PANTHER" id="PTHR15710">
    <property type="entry name" value="E3 UBIQUITIN-PROTEIN LIGASE PRAJA"/>
    <property type="match status" value="1"/>
</dbReference>
<dbReference type="SUPFAM" id="SSF57850">
    <property type="entry name" value="RING/U-box"/>
    <property type="match status" value="1"/>
</dbReference>
<gene>
    <name evidence="11" type="ORF">FH972_007721</name>
</gene>
<evidence type="ECO:0000313" key="11">
    <source>
        <dbReference type="EMBL" id="KAE8021871.1"/>
    </source>
</evidence>
<evidence type="ECO:0000256" key="4">
    <source>
        <dbReference type="ARBA" id="ARBA00022723"/>
    </source>
</evidence>
<dbReference type="CDD" id="cd16454">
    <property type="entry name" value="RING-H2_PA-TM-RING"/>
    <property type="match status" value="1"/>
</dbReference>
<dbReference type="Pfam" id="PF13639">
    <property type="entry name" value="zf-RING_2"/>
    <property type="match status" value="1"/>
</dbReference>
<feature type="domain" description="RING-type" evidence="10">
    <location>
        <begin position="187"/>
        <end position="228"/>
    </location>
</feature>